<dbReference type="Proteomes" id="UP001311232">
    <property type="component" value="Unassembled WGS sequence"/>
</dbReference>
<name>A0AAV9RM95_9TELE</name>
<reference evidence="1 2" key="1">
    <citation type="submission" date="2021-06" db="EMBL/GenBank/DDBJ databases">
        <authorList>
            <person name="Palmer J.M."/>
        </authorList>
    </citation>
    <scope>NUCLEOTIDE SEQUENCE [LARGE SCALE GENOMIC DNA]</scope>
    <source>
        <strain evidence="1 2">MEX-2019</strain>
        <tissue evidence="1">Muscle</tissue>
    </source>
</reference>
<proteinExistence type="predicted"/>
<gene>
    <name evidence="1" type="ORF">CRENBAI_010654</name>
</gene>
<protein>
    <submittedName>
        <fullName evidence="1">Uncharacterized protein</fullName>
    </submittedName>
</protein>
<dbReference type="AlphaFoldDB" id="A0AAV9RM95"/>
<organism evidence="1 2">
    <name type="scientific">Crenichthys baileyi</name>
    <name type="common">White River springfish</name>
    <dbReference type="NCBI Taxonomy" id="28760"/>
    <lineage>
        <taxon>Eukaryota</taxon>
        <taxon>Metazoa</taxon>
        <taxon>Chordata</taxon>
        <taxon>Craniata</taxon>
        <taxon>Vertebrata</taxon>
        <taxon>Euteleostomi</taxon>
        <taxon>Actinopterygii</taxon>
        <taxon>Neopterygii</taxon>
        <taxon>Teleostei</taxon>
        <taxon>Neoteleostei</taxon>
        <taxon>Acanthomorphata</taxon>
        <taxon>Ovalentaria</taxon>
        <taxon>Atherinomorphae</taxon>
        <taxon>Cyprinodontiformes</taxon>
        <taxon>Goodeidae</taxon>
        <taxon>Crenichthys</taxon>
    </lineage>
</organism>
<keyword evidence="2" id="KW-1185">Reference proteome</keyword>
<accession>A0AAV9RM95</accession>
<evidence type="ECO:0000313" key="2">
    <source>
        <dbReference type="Proteomes" id="UP001311232"/>
    </source>
</evidence>
<evidence type="ECO:0000313" key="1">
    <source>
        <dbReference type="EMBL" id="KAK5610155.1"/>
    </source>
</evidence>
<comment type="caution">
    <text evidence="1">The sequence shown here is derived from an EMBL/GenBank/DDBJ whole genome shotgun (WGS) entry which is preliminary data.</text>
</comment>
<sequence>MSTLVPSSGCFEAHTTSSLNTFRVFFLPNIEQPGTHTRHGQRLKASLMSFPIHWLFTPSSCLFSHMSCKFSLTGTKSRETFKYDLICPMCEASEGNLACFTSSVRNIALRLKLPSTQLISW</sequence>
<dbReference type="EMBL" id="JAHHUM010001645">
    <property type="protein sequence ID" value="KAK5610155.1"/>
    <property type="molecule type" value="Genomic_DNA"/>
</dbReference>